<dbReference type="AlphaFoldDB" id="A0A853CFZ2"/>
<dbReference type="Gene3D" id="2.60.120.10">
    <property type="entry name" value="Jelly Rolls"/>
    <property type="match status" value="1"/>
</dbReference>
<dbReference type="RefSeq" id="WP_179715652.1">
    <property type="nucleotide sequence ID" value="NZ_JACBZT010000001.1"/>
</dbReference>
<dbReference type="CDD" id="cd02208">
    <property type="entry name" value="cupin_RmlC-like"/>
    <property type="match status" value="1"/>
</dbReference>
<organism evidence="2 3">
    <name type="scientific">Petropleomorpha daqingensis</name>
    <dbReference type="NCBI Taxonomy" id="2026353"/>
    <lineage>
        <taxon>Bacteria</taxon>
        <taxon>Bacillati</taxon>
        <taxon>Actinomycetota</taxon>
        <taxon>Actinomycetes</taxon>
        <taxon>Geodermatophilales</taxon>
        <taxon>Geodermatophilaceae</taxon>
        <taxon>Petropleomorpha</taxon>
    </lineage>
</organism>
<gene>
    <name evidence="2" type="ORF">GGQ55_001291</name>
</gene>
<dbReference type="InterPro" id="IPR013096">
    <property type="entry name" value="Cupin_2"/>
</dbReference>
<keyword evidence="3" id="KW-1185">Reference proteome</keyword>
<dbReference type="GO" id="GO:0051213">
    <property type="term" value="F:dioxygenase activity"/>
    <property type="evidence" value="ECO:0007669"/>
    <property type="project" value="UniProtKB-KW"/>
</dbReference>
<dbReference type="EMBL" id="JACBZT010000001">
    <property type="protein sequence ID" value="NYJ05013.1"/>
    <property type="molecule type" value="Genomic_DNA"/>
</dbReference>
<evidence type="ECO:0000313" key="3">
    <source>
        <dbReference type="Proteomes" id="UP000541969"/>
    </source>
</evidence>
<dbReference type="Pfam" id="PF07883">
    <property type="entry name" value="Cupin_2"/>
    <property type="match status" value="1"/>
</dbReference>
<name>A0A853CFZ2_9ACTN</name>
<feature type="domain" description="Cupin type-2" evidence="1">
    <location>
        <begin position="37"/>
        <end position="98"/>
    </location>
</feature>
<keyword evidence="2" id="KW-0560">Oxidoreductase</keyword>
<dbReference type="Proteomes" id="UP000541969">
    <property type="component" value="Unassembled WGS sequence"/>
</dbReference>
<proteinExistence type="predicted"/>
<evidence type="ECO:0000313" key="2">
    <source>
        <dbReference type="EMBL" id="NYJ05013.1"/>
    </source>
</evidence>
<dbReference type="SUPFAM" id="SSF51182">
    <property type="entry name" value="RmlC-like cupins"/>
    <property type="match status" value="1"/>
</dbReference>
<accession>A0A853CFZ2</accession>
<dbReference type="InterPro" id="IPR014710">
    <property type="entry name" value="RmlC-like_jellyroll"/>
</dbReference>
<protein>
    <submittedName>
        <fullName evidence="2">Quercetin dioxygenase-like cupin family protein</fullName>
    </submittedName>
</protein>
<keyword evidence="2" id="KW-0223">Dioxygenase</keyword>
<comment type="caution">
    <text evidence="2">The sequence shown here is derived from an EMBL/GenBank/DDBJ whole genome shotgun (WGS) entry which is preliminary data.</text>
</comment>
<dbReference type="InterPro" id="IPR011051">
    <property type="entry name" value="RmlC_Cupin_sf"/>
</dbReference>
<evidence type="ECO:0000259" key="1">
    <source>
        <dbReference type="Pfam" id="PF07883"/>
    </source>
</evidence>
<reference evidence="2 3" key="1">
    <citation type="submission" date="2020-07" db="EMBL/GenBank/DDBJ databases">
        <title>Sequencing the genomes of 1000 actinobacteria strains.</title>
        <authorList>
            <person name="Klenk H.-P."/>
        </authorList>
    </citation>
    <scope>NUCLEOTIDE SEQUENCE [LARGE SCALE GENOMIC DNA]</scope>
    <source>
        <strain evidence="2 3">DSM 104001</strain>
    </source>
</reference>
<sequence>MTTPEVGTELVNPVAGTKTVFVATATSTDGEHVEVEATYPPNSTRPARHVHPSQTEHFAVLAGSLEVRRGGEAFTAGVGEEFSVEPGVAHQMWAGDDGAVFRWRTSPALRTGELYCSMWECARDNDWAPSGLQMLEAVSAFGDEFRLA</sequence>